<dbReference type="Proteomes" id="UP000576209">
    <property type="component" value="Unassembled WGS sequence"/>
</dbReference>
<sequence>MPNQVTYRVFDFLKEIAPFNYLDQEALLRVAARVEVRYQPPGTIVFRPGEPPRDRFFVVKEGTIELYSEDKDGNELLIERCGEGEIFGIRPLLAEDNYVFLARAAEESLLYAVNSEGFRELITNYPRVLEYLMTSMAGSSRYAVEYRASTSPIPTDTSRIASGPDLQSLQSVQQSREPVVCAATETIINAAKKMTENGVGSIVAVDEDQRPVGIVTDRDLRRSVATAVVSRQAPVSIIMSSPVLCIGSKASIADIQIRMLRSGYHHLVLTEDGTDKSPVTGVVSEHDLLLAQGNSPAVLIQEISRAQSSRYLKELRDRAEAILAGYLEKQVAISHITAVMTQINDEIIRKCMKLGLARMQADGHGNPPALFDWLALGSQGRGEQLLRTDQDNALIFENVPEEKYNAVKDYFLKLADFVTEFLNEAGYQYCDGDMMASNPKWCLSVSKWKEQFSHWMHENTAENMLNTSIFFDYRGVWGDGSLPDKLTTHIFNEMAGQSTRFQASLAQAALQNPSPLTFFRNFVVERSGEHKDQFDLKARAMRPLTDAARVLILQARKGNINNTFRRYEALAEIEPQNAALYREAAEAYEVLIRLRAEIGLKRGDSGRFIKPEELTQVQRLLLRNSFNPVREIQQLLELRFQLNFLR</sequence>
<dbReference type="InterPro" id="IPR018821">
    <property type="entry name" value="DUF294_put_nucleoTrafse_sb-bd"/>
</dbReference>
<dbReference type="PANTHER" id="PTHR43080:SF2">
    <property type="entry name" value="CBS DOMAIN-CONTAINING PROTEIN"/>
    <property type="match status" value="1"/>
</dbReference>
<name>A0A840E237_9BACT</name>
<dbReference type="InterPro" id="IPR005105">
    <property type="entry name" value="GlnD_Uridyltrans_N"/>
</dbReference>
<keyword evidence="6" id="KW-1185">Reference proteome</keyword>
<evidence type="ECO:0000256" key="2">
    <source>
        <dbReference type="PROSITE-ProRule" id="PRU00703"/>
    </source>
</evidence>
<dbReference type="InterPro" id="IPR051257">
    <property type="entry name" value="Diverse_CBS-Domain"/>
</dbReference>
<dbReference type="EMBL" id="JACIFF010000001">
    <property type="protein sequence ID" value="MBB4077765.1"/>
    <property type="molecule type" value="Genomic_DNA"/>
</dbReference>
<evidence type="ECO:0000259" key="3">
    <source>
        <dbReference type="PROSITE" id="PS50042"/>
    </source>
</evidence>
<dbReference type="SMART" id="SM00116">
    <property type="entry name" value="CBS"/>
    <property type="match status" value="2"/>
</dbReference>
<feature type="domain" description="CBS" evidence="4">
    <location>
        <begin position="174"/>
        <end position="230"/>
    </location>
</feature>
<dbReference type="InterPro" id="IPR000644">
    <property type="entry name" value="CBS_dom"/>
</dbReference>
<dbReference type="CDD" id="cd00038">
    <property type="entry name" value="CAP_ED"/>
    <property type="match status" value="1"/>
</dbReference>
<dbReference type="InterPro" id="IPR046342">
    <property type="entry name" value="CBS_dom_sf"/>
</dbReference>
<dbReference type="AlphaFoldDB" id="A0A840E237"/>
<evidence type="ECO:0000259" key="4">
    <source>
        <dbReference type="PROSITE" id="PS51371"/>
    </source>
</evidence>
<evidence type="ECO:0000256" key="1">
    <source>
        <dbReference type="ARBA" id="ARBA00023122"/>
    </source>
</evidence>
<dbReference type="PROSITE" id="PS50042">
    <property type="entry name" value="CNMP_BINDING_3"/>
    <property type="match status" value="1"/>
</dbReference>
<accession>A0A840E237</accession>
<protein>
    <submittedName>
        <fullName evidence="5">CBS domain-containing protein</fullName>
    </submittedName>
</protein>
<organism evidence="5 6">
    <name type="scientific">Neolewinella aquimaris</name>
    <dbReference type="NCBI Taxonomy" id="1835722"/>
    <lineage>
        <taxon>Bacteria</taxon>
        <taxon>Pseudomonadati</taxon>
        <taxon>Bacteroidota</taxon>
        <taxon>Saprospiria</taxon>
        <taxon>Saprospirales</taxon>
        <taxon>Lewinellaceae</taxon>
        <taxon>Neolewinella</taxon>
    </lineage>
</organism>
<dbReference type="Pfam" id="PF00027">
    <property type="entry name" value="cNMP_binding"/>
    <property type="match status" value="1"/>
</dbReference>
<proteinExistence type="predicted"/>
<dbReference type="Gene3D" id="3.10.580.10">
    <property type="entry name" value="CBS-domain"/>
    <property type="match status" value="1"/>
</dbReference>
<dbReference type="Pfam" id="PF00571">
    <property type="entry name" value="CBS"/>
    <property type="match status" value="2"/>
</dbReference>
<dbReference type="Pfam" id="PF03445">
    <property type="entry name" value="DUF294"/>
    <property type="match status" value="1"/>
</dbReference>
<dbReference type="Pfam" id="PF10335">
    <property type="entry name" value="DUF294_C"/>
    <property type="match status" value="1"/>
</dbReference>
<reference evidence="5 6" key="1">
    <citation type="submission" date="2020-08" db="EMBL/GenBank/DDBJ databases">
        <title>Genomic Encyclopedia of Type Strains, Phase IV (KMG-IV): sequencing the most valuable type-strain genomes for metagenomic binning, comparative biology and taxonomic classification.</title>
        <authorList>
            <person name="Goeker M."/>
        </authorList>
    </citation>
    <scope>NUCLEOTIDE SEQUENCE [LARGE SCALE GENOMIC DNA]</scope>
    <source>
        <strain evidence="5 6">DSM 105137</strain>
    </source>
</reference>
<dbReference type="InterPro" id="IPR014710">
    <property type="entry name" value="RmlC-like_jellyroll"/>
</dbReference>
<dbReference type="Gene3D" id="2.60.120.10">
    <property type="entry name" value="Jelly Rolls"/>
    <property type="match status" value="1"/>
</dbReference>
<dbReference type="RefSeq" id="WP_183494006.1">
    <property type="nucleotide sequence ID" value="NZ_JACIFF010000001.1"/>
</dbReference>
<dbReference type="SUPFAM" id="SSF54631">
    <property type="entry name" value="CBS-domain pair"/>
    <property type="match status" value="1"/>
</dbReference>
<dbReference type="PROSITE" id="PS51371">
    <property type="entry name" value="CBS"/>
    <property type="match status" value="2"/>
</dbReference>
<evidence type="ECO:0000313" key="5">
    <source>
        <dbReference type="EMBL" id="MBB4077765.1"/>
    </source>
</evidence>
<gene>
    <name evidence="5" type="ORF">GGR28_000366</name>
</gene>
<dbReference type="PANTHER" id="PTHR43080">
    <property type="entry name" value="CBS DOMAIN-CONTAINING PROTEIN CBSX3, MITOCHONDRIAL"/>
    <property type="match status" value="1"/>
</dbReference>
<dbReference type="InterPro" id="IPR000595">
    <property type="entry name" value="cNMP-bd_dom"/>
</dbReference>
<dbReference type="CDD" id="cd05401">
    <property type="entry name" value="NT_GlnE_GlnD_like"/>
    <property type="match status" value="1"/>
</dbReference>
<dbReference type="InterPro" id="IPR018490">
    <property type="entry name" value="cNMP-bd_dom_sf"/>
</dbReference>
<keyword evidence="1 2" id="KW-0129">CBS domain</keyword>
<feature type="domain" description="CBS" evidence="4">
    <location>
        <begin position="239"/>
        <end position="298"/>
    </location>
</feature>
<evidence type="ECO:0000313" key="6">
    <source>
        <dbReference type="Proteomes" id="UP000576209"/>
    </source>
</evidence>
<feature type="domain" description="Cyclic nucleotide-binding" evidence="3">
    <location>
        <begin position="18"/>
        <end position="139"/>
    </location>
</feature>
<dbReference type="GO" id="GO:0008773">
    <property type="term" value="F:[protein-PII] uridylyltransferase activity"/>
    <property type="evidence" value="ECO:0007669"/>
    <property type="project" value="InterPro"/>
</dbReference>
<dbReference type="SMART" id="SM00100">
    <property type="entry name" value="cNMP"/>
    <property type="match status" value="1"/>
</dbReference>
<dbReference type="SUPFAM" id="SSF51206">
    <property type="entry name" value="cAMP-binding domain-like"/>
    <property type="match status" value="1"/>
</dbReference>
<comment type="caution">
    <text evidence="5">The sequence shown here is derived from an EMBL/GenBank/DDBJ whole genome shotgun (WGS) entry which is preliminary data.</text>
</comment>